<dbReference type="CDD" id="cd23509">
    <property type="entry name" value="Gnk2-like"/>
    <property type="match status" value="2"/>
</dbReference>
<keyword evidence="7" id="KW-0808">Transferase</keyword>
<organism evidence="7 8">
    <name type="scientific">Ananas comosus</name>
    <name type="common">Pineapple</name>
    <name type="synonym">Ananas ananas</name>
    <dbReference type="NCBI Taxonomy" id="4615"/>
    <lineage>
        <taxon>Eukaryota</taxon>
        <taxon>Viridiplantae</taxon>
        <taxon>Streptophyta</taxon>
        <taxon>Embryophyta</taxon>
        <taxon>Tracheophyta</taxon>
        <taxon>Spermatophyta</taxon>
        <taxon>Magnoliopsida</taxon>
        <taxon>Liliopsida</taxon>
        <taxon>Poales</taxon>
        <taxon>Bromeliaceae</taxon>
        <taxon>Bromelioideae</taxon>
        <taxon>Ananas</taxon>
    </lineage>
</organism>
<name>A0A199UK06_ANACO</name>
<dbReference type="Gene3D" id="3.30.200.20">
    <property type="entry name" value="Phosphorylase Kinase, domain 1"/>
    <property type="match status" value="1"/>
</dbReference>
<keyword evidence="1 4" id="KW-0732">Signal</keyword>
<accession>A0A199UK06</accession>
<dbReference type="PANTHER" id="PTHR32099:SF42">
    <property type="entry name" value="CYSTEINE-RICH RECEPTOR-LIKE PROTEIN KINASE 9-RELATED"/>
    <property type="match status" value="1"/>
</dbReference>
<feature type="domain" description="Gnk2-homologous" evidence="6">
    <location>
        <begin position="135"/>
        <end position="243"/>
    </location>
</feature>
<evidence type="ECO:0000256" key="4">
    <source>
        <dbReference type="SAM" id="SignalP"/>
    </source>
</evidence>
<evidence type="ECO:0000259" key="5">
    <source>
        <dbReference type="PROSITE" id="PS50011"/>
    </source>
</evidence>
<dbReference type="Pfam" id="PF01657">
    <property type="entry name" value="Stress-antifung"/>
    <property type="match status" value="2"/>
</dbReference>
<evidence type="ECO:0000259" key="6">
    <source>
        <dbReference type="PROSITE" id="PS51473"/>
    </source>
</evidence>
<proteinExistence type="predicted"/>
<dbReference type="EMBL" id="LSRQ01007454">
    <property type="protein sequence ID" value="OAY64915.1"/>
    <property type="molecule type" value="Genomic_DNA"/>
</dbReference>
<dbReference type="InterPro" id="IPR038408">
    <property type="entry name" value="GNK2_sf"/>
</dbReference>
<dbReference type="FunFam" id="3.30.430.20:FF:000002">
    <property type="entry name" value="Cysteine-rich receptor-like protein kinase 10"/>
    <property type="match status" value="1"/>
</dbReference>
<feature type="domain" description="Protein kinase" evidence="5">
    <location>
        <begin position="298"/>
        <end position="357"/>
    </location>
</feature>
<evidence type="ECO:0000256" key="1">
    <source>
        <dbReference type="ARBA" id="ARBA00022729"/>
    </source>
</evidence>
<keyword evidence="3" id="KW-0547">Nucleotide-binding</keyword>
<dbReference type="PROSITE" id="PS00107">
    <property type="entry name" value="PROTEIN_KINASE_ATP"/>
    <property type="match status" value="1"/>
</dbReference>
<keyword evidence="7" id="KW-0418">Kinase</keyword>
<dbReference type="AlphaFoldDB" id="A0A199UK06"/>
<dbReference type="PROSITE" id="PS50011">
    <property type="entry name" value="PROTEIN_KINASE_DOM"/>
    <property type="match status" value="1"/>
</dbReference>
<feature type="domain" description="Gnk2-homologous" evidence="6">
    <location>
        <begin position="27"/>
        <end position="128"/>
    </location>
</feature>
<feature type="binding site" evidence="3">
    <location>
        <position position="326"/>
    </location>
    <ligand>
        <name>ATP</name>
        <dbReference type="ChEBI" id="CHEBI:30616"/>
    </ligand>
</feature>
<protein>
    <submittedName>
        <fullName evidence="7">Cysteine-rich receptor-like protein kinase 15</fullName>
    </submittedName>
</protein>
<dbReference type="Gene3D" id="3.30.430.20">
    <property type="entry name" value="Gnk2 domain, C-X8-C-X2-C motif"/>
    <property type="match status" value="2"/>
</dbReference>
<dbReference type="PANTHER" id="PTHR32099">
    <property type="entry name" value="CYSTEINE-RICH REPEAT SECRETORY PROTEIN"/>
    <property type="match status" value="1"/>
</dbReference>
<evidence type="ECO:0000313" key="7">
    <source>
        <dbReference type="EMBL" id="OAY64915.1"/>
    </source>
</evidence>
<feature type="chain" id="PRO_5008285284" evidence="4">
    <location>
        <begin position="26"/>
        <end position="357"/>
    </location>
</feature>
<dbReference type="SUPFAM" id="SSF56112">
    <property type="entry name" value="Protein kinase-like (PK-like)"/>
    <property type="match status" value="1"/>
</dbReference>
<dbReference type="InterPro" id="IPR011009">
    <property type="entry name" value="Kinase-like_dom_sf"/>
</dbReference>
<evidence type="ECO:0000256" key="2">
    <source>
        <dbReference type="ARBA" id="ARBA00022737"/>
    </source>
</evidence>
<keyword evidence="7" id="KW-0675">Receptor</keyword>
<sequence>MLAPKNYLILSFLLLLLSPSPGAAAGTSRYKMCGGTGVYAANSTYRSNLNLMLSSLLADASRGFSAGVASQPPDQVSGLALCRGDVNASACSSCLGAGAADVLDLCPYDKDAVVWYDYCLIRYSNLHFLNSSTDNSKQVIFVNPGKVGENSHLFNKMVTRLVNTTAAWAAYNTTRRFTTSVANSTAEVPPIYGLAQCTPDMTAVECWQCLQGLIGEMPSYFNGSKSGWILGVRCSIRYELASFSYEALTLRLAHPMVNTPAPMPVLAENPPAIVPATEEGVESLLIDLPTLRAATANFDEVNKLGEGGFGAIYKGILHDGREIAVKRLSRSSGQGIEELKNELNCPCSQTSTQESCK</sequence>
<keyword evidence="3" id="KW-0067">ATP-binding</keyword>
<dbReference type="InterPro" id="IPR002902">
    <property type="entry name" value="GNK2"/>
</dbReference>
<dbReference type="PROSITE" id="PS51473">
    <property type="entry name" value="GNK2"/>
    <property type="match status" value="2"/>
</dbReference>
<dbReference type="STRING" id="4615.A0A199UK06"/>
<evidence type="ECO:0000313" key="8">
    <source>
        <dbReference type="Proteomes" id="UP000092600"/>
    </source>
</evidence>
<dbReference type="Proteomes" id="UP000092600">
    <property type="component" value="Unassembled WGS sequence"/>
</dbReference>
<dbReference type="GO" id="GO:0005524">
    <property type="term" value="F:ATP binding"/>
    <property type="evidence" value="ECO:0007669"/>
    <property type="project" value="UniProtKB-UniRule"/>
</dbReference>
<gene>
    <name evidence="7" type="ORF">ACMD2_26117</name>
</gene>
<reference evidence="7 8" key="1">
    <citation type="journal article" date="2016" name="DNA Res.">
        <title>The draft genome of MD-2 pineapple using hybrid error correction of long reads.</title>
        <authorList>
            <person name="Redwan R.M."/>
            <person name="Saidin A."/>
            <person name="Kumar S.V."/>
        </authorList>
    </citation>
    <scope>NUCLEOTIDE SEQUENCE [LARGE SCALE GENOMIC DNA]</scope>
    <source>
        <strain evidence="8">cv. MD2</strain>
        <tissue evidence="7">Leaf</tissue>
    </source>
</reference>
<keyword evidence="2" id="KW-0677">Repeat</keyword>
<dbReference type="GO" id="GO:0004672">
    <property type="term" value="F:protein kinase activity"/>
    <property type="evidence" value="ECO:0007669"/>
    <property type="project" value="InterPro"/>
</dbReference>
<feature type="non-terminal residue" evidence="7">
    <location>
        <position position="357"/>
    </location>
</feature>
<feature type="signal peptide" evidence="4">
    <location>
        <begin position="1"/>
        <end position="25"/>
    </location>
</feature>
<comment type="caution">
    <text evidence="7">The sequence shown here is derived from an EMBL/GenBank/DDBJ whole genome shotgun (WGS) entry which is preliminary data.</text>
</comment>
<evidence type="ECO:0000256" key="3">
    <source>
        <dbReference type="PROSITE-ProRule" id="PRU10141"/>
    </source>
</evidence>
<dbReference type="InterPro" id="IPR017441">
    <property type="entry name" value="Protein_kinase_ATP_BS"/>
</dbReference>
<dbReference type="InterPro" id="IPR000719">
    <property type="entry name" value="Prot_kinase_dom"/>
</dbReference>